<protein>
    <submittedName>
        <fullName evidence="1">Uncharacterized protein</fullName>
    </submittedName>
</protein>
<sequence length="60" mass="6680">MWKQGSLFPLLALLPALFLEGKNTYALSQEQPDKQLIPTSLEQVIGLESEASSSYGQRKK</sequence>
<reference evidence="1 2" key="1">
    <citation type="submission" date="2019-10" db="EMBL/GenBank/DDBJ databases">
        <title>Dictyobacter vulcani sp. nov., within the class Ktedonobacteria, isolated from soil of volcanic Mt. Zao.</title>
        <authorList>
            <person name="Zheng Y."/>
            <person name="Wang C.M."/>
            <person name="Sakai Y."/>
            <person name="Abe K."/>
            <person name="Yokota A."/>
            <person name="Yabe S."/>
        </authorList>
    </citation>
    <scope>NUCLEOTIDE SEQUENCE [LARGE SCALE GENOMIC DNA]</scope>
    <source>
        <strain evidence="1 2">W12</strain>
    </source>
</reference>
<comment type="caution">
    <text evidence="1">The sequence shown here is derived from an EMBL/GenBank/DDBJ whole genome shotgun (WGS) entry which is preliminary data.</text>
</comment>
<dbReference type="AlphaFoldDB" id="A0A5J4KII1"/>
<dbReference type="EMBL" id="BKZW01000001">
    <property type="protein sequence ID" value="GER87573.1"/>
    <property type="molecule type" value="Genomic_DNA"/>
</dbReference>
<keyword evidence="2" id="KW-1185">Reference proteome</keyword>
<proteinExistence type="predicted"/>
<dbReference type="Proteomes" id="UP000326912">
    <property type="component" value="Unassembled WGS sequence"/>
</dbReference>
<evidence type="ECO:0000313" key="1">
    <source>
        <dbReference type="EMBL" id="GER87573.1"/>
    </source>
</evidence>
<name>A0A5J4KII1_9CHLR</name>
<dbReference type="RefSeq" id="WP_151755556.1">
    <property type="nucleotide sequence ID" value="NZ_BKZW01000001.1"/>
</dbReference>
<accession>A0A5J4KII1</accession>
<evidence type="ECO:0000313" key="2">
    <source>
        <dbReference type="Proteomes" id="UP000326912"/>
    </source>
</evidence>
<organism evidence="1 2">
    <name type="scientific">Dictyobacter vulcani</name>
    <dbReference type="NCBI Taxonomy" id="2607529"/>
    <lineage>
        <taxon>Bacteria</taxon>
        <taxon>Bacillati</taxon>
        <taxon>Chloroflexota</taxon>
        <taxon>Ktedonobacteria</taxon>
        <taxon>Ktedonobacterales</taxon>
        <taxon>Dictyobacteraceae</taxon>
        <taxon>Dictyobacter</taxon>
    </lineage>
</organism>
<gene>
    <name evidence="1" type="ORF">KDW_17350</name>
</gene>